<keyword evidence="2" id="KW-1185">Reference proteome</keyword>
<sequence length="68" mass="7578">MSIPSPTAMTSGATCQWIDGDVRRDVRPAFCGRPACVRRVWCGEHAVRVFRQPRADERTETEKDGVAS</sequence>
<accession>A0A2S3W028</accession>
<protein>
    <recommendedName>
        <fullName evidence="3">GcrA cell cycle regulator</fullName>
    </recommendedName>
</protein>
<dbReference type="Proteomes" id="UP000237344">
    <property type="component" value="Unassembled WGS sequence"/>
</dbReference>
<reference evidence="1 2" key="1">
    <citation type="submission" date="2018-01" db="EMBL/GenBank/DDBJ databases">
        <title>Draft Genome Sequence of Komagataeibacter maltaceti LMG 1529, a Vinegar Producing Acetic Acid Bacterium Isolated from Malt Vinegar Brewery Acetifiers.</title>
        <authorList>
            <person name="Zhang Q."/>
            <person name="Hollensteiner J."/>
            <person name="Poehlein A."/>
            <person name="Daniel R."/>
        </authorList>
    </citation>
    <scope>NUCLEOTIDE SEQUENCE [LARGE SCALE GENOMIC DNA]</scope>
    <source>
        <strain evidence="1 2">LMG 1529</strain>
    </source>
</reference>
<proteinExistence type="predicted"/>
<dbReference type="OrthoDB" id="7276905at2"/>
<evidence type="ECO:0000313" key="1">
    <source>
        <dbReference type="EMBL" id="POF62178.1"/>
    </source>
</evidence>
<gene>
    <name evidence="1" type="ORF">KMAL_21920</name>
</gene>
<name>A0A2S3W028_9PROT</name>
<evidence type="ECO:0008006" key="3">
    <source>
        <dbReference type="Google" id="ProtNLM"/>
    </source>
</evidence>
<dbReference type="AlphaFoldDB" id="A0A2S3W028"/>
<comment type="caution">
    <text evidence="1">The sequence shown here is derived from an EMBL/GenBank/DDBJ whole genome shotgun (WGS) entry which is preliminary data.</text>
</comment>
<organism evidence="1 2">
    <name type="scientific">Novacetimonas maltaceti</name>
    <dbReference type="NCBI Taxonomy" id="1203393"/>
    <lineage>
        <taxon>Bacteria</taxon>
        <taxon>Pseudomonadati</taxon>
        <taxon>Pseudomonadota</taxon>
        <taxon>Alphaproteobacteria</taxon>
        <taxon>Acetobacterales</taxon>
        <taxon>Acetobacteraceae</taxon>
        <taxon>Novacetimonas</taxon>
    </lineage>
</organism>
<dbReference type="RefSeq" id="WP_110095756.1">
    <property type="nucleotide sequence ID" value="NZ_NKUE01000024.1"/>
</dbReference>
<dbReference type="EMBL" id="POTC01000031">
    <property type="protein sequence ID" value="POF62178.1"/>
    <property type="molecule type" value="Genomic_DNA"/>
</dbReference>
<evidence type="ECO:0000313" key="2">
    <source>
        <dbReference type="Proteomes" id="UP000237344"/>
    </source>
</evidence>